<evidence type="ECO:0000259" key="1">
    <source>
        <dbReference type="Pfam" id="PF13649"/>
    </source>
</evidence>
<dbReference type="SUPFAM" id="SSF53335">
    <property type="entry name" value="S-adenosyl-L-methionine-dependent methyltransferases"/>
    <property type="match status" value="1"/>
</dbReference>
<sequence length="216" mass="23805">MTGPSYLEMTRAAYDTVAADYAELVRGMLADQPFDRAMLAAFAEFVHDGGDGPVADLGCGPGRVTAHLRSLGLSAFGIDLSPEMVAVARRDHPGLRFEVGSMTELDLEDGVLAGIVAWYSIIHTPPELLPTVFAEFHRTLRPGGHLMLAFQVGDERVRLEEAYGHTVSYDVYRLSPDRILGLLREAGFDVQAQLVRERTPSEKQRQAYLMADKRAE</sequence>
<dbReference type="GO" id="GO:0008168">
    <property type="term" value="F:methyltransferase activity"/>
    <property type="evidence" value="ECO:0007669"/>
    <property type="project" value="UniProtKB-KW"/>
</dbReference>
<comment type="caution">
    <text evidence="2">The sequence shown here is derived from an EMBL/GenBank/DDBJ whole genome shotgun (WGS) entry which is preliminary data.</text>
</comment>
<dbReference type="Gene3D" id="3.40.50.150">
    <property type="entry name" value="Vaccinia Virus protein VP39"/>
    <property type="match status" value="1"/>
</dbReference>
<dbReference type="CDD" id="cd02440">
    <property type="entry name" value="AdoMet_MTases"/>
    <property type="match status" value="1"/>
</dbReference>
<organism evidence="2 3">
    <name type="scientific">Rhodococcus kronopolitis</name>
    <dbReference type="NCBI Taxonomy" id="1460226"/>
    <lineage>
        <taxon>Bacteria</taxon>
        <taxon>Bacillati</taxon>
        <taxon>Actinomycetota</taxon>
        <taxon>Actinomycetes</taxon>
        <taxon>Mycobacteriales</taxon>
        <taxon>Nocardiaceae</taxon>
        <taxon>Rhodococcus</taxon>
    </lineage>
</organism>
<evidence type="ECO:0000313" key="2">
    <source>
        <dbReference type="EMBL" id="MFC4602743.1"/>
    </source>
</evidence>
<dbReference type="RefSeq" id="WP_378414200.1">
    <property type="nucleotide sequence ID" value="NZ_JBHSFO010000002.1"/>
</dbReference>
<evidence type="ECO:0000313" key="3">
    <source>
        <dbReference type="Proteomes" id="UP001595914"/>
    </source>
</evidence>
<gene>
    <name evidence="2" type="ORF">ACFO6S_03450</name>
</gene>
<dbReference type="InterPro" id="IPR041698">
    <property type="entry name" value="Methyltransf_25"/>
</dbReference>
<dbReference type="InterPro" id="IPR050508">
    <property type="entry name" value="Methyltransf_Superfamily"/>
</dbReference>
<name>A0ABV9FN50_9NOCA</name>
<keyword evidence="3" id="KW-1185">Reference proteome</keyword>
<protein>
    <submittedName>
        <fullName evidence="2">Class I SAM-dependent DNA methyltransferase</fullName>
    </submittedName>
</protein>
<dbReference type="Proteomes" id="UP001595914">
    <property type="component" value="Unassembled WGS sequence"/>
</dbReference>
<accession>A0ABV9FN50</accession>
<feature type="domain" description="Methyltransferase" evidence="1">
    <location>
        <begin position="54"/>
        <end position="144"/>
    </location>
</feature>
<keyword evidence="2" id="KW-0808">Transferase</keyword>
<dbReference type="GO" id="GO:0032259">
    <property type="term" value="P:methylation"/>
    <property type="evidence" value="ECO:0007669"/>
    <property type="project" value="UniProtKB-KW"/>
</dbReference>
<keyword evidence="2" id="KW-0489">Methyltransferase</keyword>
<dbReference type="InterPro" id="IPR029063">
    <property type="entry name" value="SAM-dependent_MTases_sf"/>
</dbReference>
<proteinExistence type="predicted"/>
<dbReference type="Pfam" id="PF13649">
    <property type="entry name" value="Methyltransf_25"/>
    <property type="match status" value="1"/>
</dbReference>
<reference evidence="3" key="1">
    <citation type="journal article" date="2019" name="Int. J. Syst. Evol. Microbiol.">
        <title>The Global Catalogue of Microorganisms (GCM) 10K type strain sequencing project: providing services to taxonomists for standard genome sequencing and annotation.</title>
        <authorList>
            <consortium name="The Broad Institute Genomics Platform"/>
            <consortium name="The Broad Institute Genome Sequencing Center for Infectious Disease"/>
            <person name="Wu L."/>
            <person name="Ma J."/>
        </authorList>
    </citation>
    <scope>NUCLEOTIDE SEQUENCE [LARGE SCALE GENOMIC DNA]</scope>
    <source>
        <strain evidence="3">CCUG 54520</strain>
    </source>
</reference>
<dbReference type="EMBL" id="JBHSFO010000002">
    <property type="protein sequence ID" value="MFC4602743.1"/>
    <property type="molecule type" value="Genomic_DNA"/>
</dbReference>
<dbReference type="PANTHER" id="PTHR42912">
    <property type="entry name" value="METHYLTRANSFERASE"/>
    <property type="match status" value="1"/>
</dbReference>